<dbReference type="Proteomes" id="UP000070255">
    <property type="component" value="Unassembled WGS sequence"/>
</dbReference>
<dbReference type="EMBL" id="LNJQ01000001">
    <property type="protein sequence ID" value="KWZ44705.1"/>
    <property type="molecule type" value="Genomic_DNA"/>
</dbReference>
<evidence type="ECO:0000313" key="1">
    <source>
        <dbReference type="EMBL" id="KWZ44705.1"/>
    </source>
</evidence>
<organism evidence="1 2">
    <name type="scientific">Burkholderia savannae</name>
    <dbReference type="NCBI Taxonomy" id="1637837"/>
    <lineage>
        <taxon>Bacteria</taxon>
        <taxon>Pseudomonadati</taxon>
        <taxon>Pseudomonadota</taxon>
        <taxon>Betaproteobacteria</taxon>
        <taxon>Burkholderiales</taxon>
        <taxon>Burkholderiaceae</taxon>
        <taxon>Burkholderia</taxon>
        <taxon>pseudomallei group</taxon>
    </lineage>
</organism>
<accession>A0ABR5TI93</accession>
<comment type="caution">
    <text evidence="1">The sequence shown here is derived from an EMBL/GenBank/DDBJ whole genome shotgun (WGS) entry which is preliminary data.</text>
</comment>
<protein>
    <submittedName>
        <fullName evidence="1">Uncharacterized protein</fullName>
    </submittedName>
</protein>
<evidence type="ECO:0000313" key="2">
    <source>
        <dbReference type="Proteomes" id="UP000070255"/>
    </source>
</evidence>
<keyword evidence="2" id="KW-1185">Reference proteome</keyword>
<reference evidence="1 2" key="1">
    <citation type="submission" date="2015-11" db="EMBL/GenBank/DDBJ databases">
        <authorList>
            <person name="Sahl J."/>
            <person name="Wagner D."/>
            <person name="Keim P."/>
        </authorList>
    </citation>
    <scope>NUCLEOTIDE SEQUENCE [LARGE SCALE GENOMIC DNA]</scope>
    <source>
        <strain evidence="1 2">BDU18</strain>
    </source>
</reference>
<name>A0ABR5TI93_9BURK</name>
<gene>
    <name evidence="1" type="ORF">WS72_04180</name>
</gene>
<proteinExistence type="predicted"/>
<sequence>MLEVAIACALLAIAALGVIAAFLATIRGERDAAAREQAMLVADSWAEMARAGGPSGVDWDLSMSRLRHGRLVATSGGAGTASVRVEWQRSGAVAVEPLRCEGDVAASRDGDRQCVTLAYALTERS</sequence>